<evidence type="ECO:0000256" key="1">
    <source>
        <dbReference type="SAM" id="MobiDB-lite"/>
    </source>
</evidence>
<dbReference type="Gene3D" id="1.10.20.10">
    <property type="entry name" value="Histone, subunit A"/>
    <property type="match status" value="1"/>
</dbReference>
<sequence length="74" mass="8477">MHQQQQQQQVQNTLSSVPPAASASTGNYPAFDLGKFWTEQMQLADMFESDFKNHPLPLARIKKVMKTDQEVKVR</sequence>
<feature type="region of interest" description="Disordered" evidence="1">
    <location>
        <begin position="1"/>
        <end position="25"/>
    </location>
</feature>
<dbReference type="STRING" id="91626.A0A0C9LX71"/>
<dbReference type="InterPro" id="IPR009072">
    <property type="entry name" value="Histone-fold"/>
</dbReference>
<dbReference type="Proteomes" id="UP000053815">
    <property type="component" value="Unassembled WGS sequence"/>
</dbReference>
<name>A0A0C9LX71_9FUNG</name>
<gene>
    <name evidence="2" type="ORF">MAM1_0290c09297</name>
</gene>
<dbReference type="GO" id="GO:0046982">
    <property type="term" value="F:protein heterodimerization activity"/>
    <property type="evidence" value="ECO:0007669"/>
    <property type="project" value="InterPro"/>
</dbReference>
<keyword evidence="3" id="KW-1185">Reference proteome</keyword>
<proteinExistence type="predicted"/>
<dbReference type="SUPFAM" id="SSF47113">
    <property type="entry name" value="Histone-fold"/>
    <property type="match status" value="1"/>
</dbReference>
<feature type="compositionally biased region" description="Low complexity" evidence="1">
    <location>
        <begin position="1"/>
        <end position="11"/>
    </location>
</feature>
<dbReference type="EMBL" id="DF836579">
    <property type="protein sequence ID" value="GAN09765.1"/>
    <property type="molecule type" value="Genomic_DNA"/>
</dbReference>
<evidence type="ECO:0000313" key="3">
    <source>
        <dbReference type="Proteomes" id="UP000053815"/>
    </source>
</evidence>
<organism evidence="2">
    <name type="scientific">Mucor ambiguus</name>
    <dbReference type="NCBI Taxonomy" id="91626"/>
    <lineage>
        <taxon>Eukaryota</taxon>
        <taxon>Fungi</taxon>
        <taxon>Fungi incertae sedis</taxon>
        <taxon>Mucoromycota</taxon>
        <taxon>Mucoromycotina</taxon>
        <taxon>Mucoromycetes</taxon>
        <taxon>Mucorales</taxon>
        <taxon>Mucorineae</taxon>
        <taxon>Mucoraceae</taxon>
        <taxon>Mucor</taxon>
    </lineage>
</organism>
<accession>A0A0C9LX71</accession>
<dbReference type="AlphaFoldDB" id="A0A0C9LX71"/>
<evidence type="ECO:0000313" key="2">
    <source>
        <dbReference type="EMBL" id="GAN09765.1"/>
    </source>
</evidence>
<protein>
    <submittedName>
        <fullName evidence="2">Uncharacterized protein</fullName>
    </submittedName>
</protein>
<reference evidence="2" key="1">
    <citation type="submission" date="2014-09" db="EMBL/GenBank/DDBJ databases">
        <title>Draft genome sequence of an oleaginous Mucoromycotina fungus Mucor ambiguus NBRC6742.</title>
        <authorList>
            <person name="Takeda I."/>
            <person name="Yamane N."/>
            <person name="Morita T."/>
            <person name="Tamano K."/>
            <person name="Machida M."/>
            <person name="Baker S."/>
            <person name="Koike H."/>
        </authorList>
    </citation>
    <scope>NUCLEOTIDE SEQUENCE</scope>
    <source>
        <strain evidence="2">NBRC 6742</strain>
    </source>
</reference>
<dbReference type="OrthoDB" id="1272441at2759"/>
<feature type="compositionally biased region" description="Polar residues" evidence="1">
    <location>
        <begin position="12"/>
        <end position="25"/>
    </location>
</feature>